<keyword evidence="1" id="KW-0255">Endonuclease</keyword>
<evidence type="ECO:0000313" key="1">
    <source>
        <dbReference type="EMBL" id="KAJ4719019.1"/>
    </source>
</evidence>
<protein>
    <submittedName>
        <fullName evidence="1">Endonuclease/exonuclease/phosphatase family protein</fullName>
    </submittedName>
</protein>
<keyword evidence="2" id="KW-1185">Reference proteome</keyword>
<comment type="caution">
    <text evidence="1">The sequence shown here is derived from an EMBL/GenBank/DDBJ whole genome shotgun (WGS) entry which is preliminary data.</text>
</comment>
<organism evidence="1 2">
    <name type="scientific">Melia azedarach</name>
    <name type="common">Chinaberry tree</name>
    <dbReference type="NCBI Taxonomy" id="155640"/>
    <lineage>
        <taxon>Eukaryota</taxon>
        <taxon>Viridiplantae</taxon>
        <taxon>Streptophyta</taxon>
        <taxon>Embryophyta</taxon>
        <taxon>Tracheophyta</taxon>
        <taxon>Spermatophyta</taxon>
        <taxon>Magnoliopsida</taxon>
        <taxon>eudicotyledons</taxon>
        <taxon>Gunneridae</taxon>
        <taxon>Pentapetalae</taxon>
        <taxon>rosids</taxon>
        <taxon>malvids</taxon>
        <taxon>Sapindales</taxon>
        <taxon>Meliaceae</taxon>
        <taxon>Melia</taxon>
    </lineage>
</organism>
<accession>A0ACC1Y5Q9</accession>
<gene>
    <name evidence="1" type="ORF">OWV82_010640</name>
</gene>
<keyword evidence="1" id="KW-0378">Hydrolase</keyword>
<reference evidence="1 2" key="1">
    <citation type="journal article" date="2023" name="Science">
        <title>Complex scaffold remodeling in plant triterpene biosynthesis.</title>
        <authorList>
            <person name="De La Pena R."/>
            <person name="Hodgson H."/>
            <person name="Liu J.C."/>
            <person name="Stephenson M.J."/>
            <person name="Martin A.C."/>
            <person name="Owen C."/>
            <person name="Harkess A."/>
            <person name="Leebens-Mack J."/>
            <person name="Jimenez L.E."/>
            <person name="Osbourn A."/>
            <person name="Sattely E.S."/>
        </authorList>
    </citation>
    <scope>NUCLEOTIDE SEQUENCE [LARGE SCALE GENOMIC DNA]</scope>
    <source>
        <strain evidence="2">cv. JPN11</strain>
        <tissue evidence="1">Leaf</tissue>
    </source>
</reference>
<name>A0ACC1Y5Q9_MELAZ</name>
<proteinExistence type="predicted"/>
<evidence type="ECO:0000313" key="2">
    <source>
        <dbReference type="Proteomes" id="UP001164539"/>
    </source>
</evidence>
<dbReference type="EMBL" id="CM051398">
    <property type="protein sequence ID" value="KAJ4719019.1"/>
    <property type="molecule type" value="Genomic_DNA"/>
</dbReference>
<sequence>MGPSLAVGDLSATLGAHEQHEGGLPNPLSHLDFHNCIDDYNNFQMPSTSLRFSWALDRDNLGYMQRNLDRAFCNARWIDNWAIANYHVFSKMVSNHSPLIICGLTTASDCLEPFRFQSM</sequence>
<keyword evidence="1" id="KW-0540">Nuclease</keyword>
<dbReference type="Proteomes" id="UP001164539">
    <property type="component" value="Chromosome 5"/>
</dbReference>